<dbReference type="AlphaFoldDB" id="A0AAN7ZHF1"/>
<reference evidence="2 3" key="1">
    <citation type="journal article" date="2024" name="Insects">
        <title>An Improved Chromosome-Level Genome Assembly of the Firefly Pyrocoelia pectoralis.</title>
        <authorList>
            <person name="Fu X."/>
            <person name="Meyer-Rochow V.B."/>
            <person name="Ballantyne L."/>
            <person name="Zhu X."/>
        </authorList>
    </citation>
    <scope>NUCLEOTIDE SEQUENCE [LARGE SCALE GENOMIC DNA]</scope>
    <source>
        <strain evidence="2">XCY_ONT2</strain>
    </source>
</reference>
<dbReference type="InterPro" id="IPR035901">
    <property type="entry name" value="GIY-YIG_endonuc_sf"/>
</dbReference>
<dbReference type="Gene3D" id="3.40.1440.10">
    <property type="entry name" value="GIY-YIG endonuclease"/>
    <property type="match status" value="1"/>
</dbReference>
<dbReference type="PANTHER" id="PTHR21301">
    <property type="entry name" value="REVERSE TRANSCRIPTASE"/>
    <property type="match status" value="1"/>
</dbReference>
<protein>
    <recommendedName>
        <fullName evidence="1">Reverse transcriptase domain-containing protein</fullName>
    </recommendedName>
</protein>
<dbReference type="PANTHER" id="PTHR21301:SF10">
    <property type="entry name" value="REVERSE TRANSCRIPTASE DOMAIN-CONTAINING PROTEIN"/>
    <property type="match status" value="1"/>
</dbReference>
<organism evidence="2 3">
    <name type="scientific">Pyrocoelia pectoralis</name>
    <dbReference type="NCBI Taxonomy" id="417401"/>
    <lineage>
        <taxon>Eukaryota</taxon>
        <taxon>Metazoa</taxon>
        <taxon>Ecdysozoa</taxon>
        <taxon>Arthropoda</taxon>
        <taxon>Hexapoda</taxon>
        <taxon>Insecta</taxon>
        <taxon>Pterygota</taxon>
        <taxon>Neoptera</taxon>
        <taxon>Endopterygota</taxon>
        <taxon>Coleoptera</taxon>
        <taxon>Polyphaga</taxon>
        <taxon>Elateriformia</taxon>
        <taxon>Elateroidea</taxon>
        <taxon>Lampyridae</taxon>
        <taxon>Lampyrinae</taxon>
        <taxon>Pyrocoelia</taxon>
    </lineage>
</organism>
<dbReference type="InterPro" id="IPR058912">
    <property type="entry name" value="HTH_animal"/>
</dbReference>
<evidence type="ECO:0000313" key="2">
    <source>
        <dbReference type="EMBL" id="KAK5642262.1"/>
    </source>
</evidence>
<dbReference type="Proteomes" id="UP001329430">
    <property type="component" value="Chromosome 6"/>
</dbReference>
<dbReference type="CDD" id="cd10442">
    <property type="entry name" value="GIY-YIG_PLEs"/>
    <property type="match status" value="1"/>
</dbReference>
<name>A0AAN7ZHF1_9COLE</name>
<accession>A0AAN7ZHF1</accession>
<dbReference type="EMBL" id="JAVRBK010000006">
    <property type="protein sequence ID" value="KAK5642262.1"/>
    <property type="molecule type" value="Genomic_DNA"/>
</dbReference>
<proteinExistence type="predicted"/>
<dbReference type="Pfam" id="PF26215">
    <property type="entry name" value="HTH_animal"/>
    <property type="match status" value="1"/>
</dbReference>
<feature type="domain" description="Reverse transcriptase" evidence="1">
    <location>
        <begin position="1"/>
        <end position="137"/>
    </location>
</feature>
<gene>
    <name evidence="2" type="ORF">RI129_008429</name>
</gene>
<dbReference type="InterPro" id="IPR000477">
    <property type="entry name" value="RT_dom"/>
</dbReference>
<dbReference type="PROSITE" id="PS50878">
    <property type="entry name" value="RT_POL"/>
    <property type="match status" value="1"/>
</dbReference>
<keyword evidence="3" id="KW-1185">Reference proteome</keyword>
<evidence type="ECO:0000259" key="1">
    <source>
        <dbReference type="PROSITE" id="PS50878"/>
    </source>
</evidence>
<dbReference type="CDD" id="cd00304">
    <property type="entry name" value="RT_like"/>
    <property type="match status" value="1"/>
</dbReference>
<evidence type="ECO:0000313" key="3">
    <source>
        <dbReference type="Proteomes" id="UP001329430"/>
    </source>
</evidence>
<comment type="caution">
    <text evidence="2">The sequence shown here is derived from an EMBL/GenBank/DDBJ whole genome shotgun (WGS) entry which is preliminary data.</text>
</comment>
<sequence>MVTDLSDNQVTCIISLLKLCLKQNFFKFKDKFYAQIDGLAMGSNLSPLLAEVFMNNLELHSISTLKFYKDYVIFWGRYVDDIICLHTANDNEVIDFLQEINLLHPKINFTMEKESNAKLPFLDVLLHRSHSHIDFSIYRKPTTTDNLIPFDSEHPISHKLAGLNSLLYRLFNIPMSKSHFEEELNVIKQIAVNNDYPVHLVNKLAQKFRYSFNTTRLLPIKVDTTNVIYRSLPFYPKISYSIHNIFKSYNIHISFSNFHTLRSSIVRNKDRQNLLDASGVYQLNCNSCPSFYIGQTGRSFTTRISEHVKAIKNNNYYQKSAMAEHILSTGHSFDSKIDFSILHKCKKGPLLNSLEIFEISRQKHHPGLLNEVVDFQSVMISSLCM</sequence>